<keyword evidence="6" id="KW-1185">Reference proteome</keyword>
<organism evidence="5 6">
    <name type="scientific">Paenibacillus gallinarum</name>
    <dbReference type="NCBI Taxonomy" id="2762232"/>
    <lineage>
        <taxon>Bacteria</taxon>
        <taxon>Bacillati</taxon>
        <taxon>Bacillota</taxon>
        <taxon>Bacilli</taxon>
        <taxon>Bacillales</taxon>
        <taxon>Paenibacillaceae</taxon>
        <taxon>Paenibacillus</taxon>
    </lineage>
</organism>
<dbReference type="EMBL" id="JACSQL010000008">
    <property type="protein sequence ID" value="MBD7969694.1"/>
    <property type="molecule type" value="Genomic_DNA"/>
</dbReference>
<dbReference type="Gene3D" id="3.40.630.30">
    <property type="match status" value="1"/>
</dbReference>
<comment type="caution">
    <text evidence="5">The sequence shown here is derived from an EMBL/GenBank/DDBJ whole genome shotgun (WGS) entry which is preliminary data.</text>
</comment>
<comment type="similarity">
    <text evidence="3">Belongs to the acetyltransferase family. RimJ subfamily.</text>
</comment>
<dbReference type="SUPFAM" id="SSF55729">
    <property type="entry name" value="Acyl-CoA N-acyltransferases (Nat)"/>
    <property type="match status" value="1"/>
</dbReference>
<dbReference type="RefSeq" id="WP_191802035.1">
    <property type="nucleotide sequence ID" value="NZ_JACSQL010000008.1"/>
</dbReference>
<dbReference type="CDD" id="cd04301">
    <property type="entry name" value="NAT_SF"/>
    <property type="match status" value="1"/>
</dbReference>
<dbReference type="Pfam" id="PF13302">
    <property type="entry name" value="Acetyltransf_3"/>
    <property type="match status" value="1"/>
</dbReference>
<evidence type="ECO:0000313" key="5">
    <source>
        <dbReference type="EMBL" id="MBD7969694.1"/>
    </source>
</evidence>
<dbReference type="InterPro" id="IPR051531">
    <property type="entry name" value="N-acetyltransferase"/>
</dbReference>
<dbReference type="InterPro" id="IPR000182">
    <property type="entry name" value="GNAT_dom"/>
</dbReference>
<feature type="domain" description="N-acetyltransferase" evidence="4">
    <location>
        <begin position="19"/>
        <end position="176"/>
    </location>
</feature>
<dbReference type="InterPro" id="IPR016181">
    <property type="entry name" value="Acyl_CoA_acyltransferase"/>
</dbReference>
<evidence type="ECO:0000259" key="4">
    <source>
        <dbReference type="PROSITE" id="PS51186"/>
    </source>
</evidence>
<reference evidence="5 6" key="1">
    <citation type="submission" date="2020-08" db="EMBL/GenBank/DDBJ databases">
        <title>A Genomic Blueprint of the Chicken Gut Microbiome.</title>
        <authorList>
            <person name="Gilroy R."/>
            <person name="Ravi A."/>
            <person name="Getino M."/>
            <person name="Pursley I."/>
            <person name="Horton D.L."/>
            <person name="Alikhan N.-F."/>
            <person name="Baker D."/>
            <person name="Gharbi K."/>
            <person name="Hall N."/>
            <person name="Watson M."/>
            <person name="Adriaenssens E.M."/>
            <person name="Foster-Nyarko E."/>
            <person name="Jarju S."/>
            <person name="Secka A."/>
            <person name="Antonio M."/>
            <person name="Oren A."/>
            <person name="Chaudhuri R."/>
            <person name="La Ragione R.M."/>
            <person name="Hildebrand F."/>
            <person name="Pallen M.J."/>
        </authorList>
    </citation>
    <scope>NUCLEOTIDE SEQUENCE [LARGE SCALE GENOMIC DNA]</scope>
    <source>
        <strain evidence="5 6">Sa2BVA9</strain>
    </source>
</reference>
<protein>
    <submittedName>
        <fullName evidence="5">GNAT family N-acetyltransferase</fullName>
    </submittedName>
</protein>
<keyword evidence="1" id="KW-0808">Transferase</keyword>
<evidence type="ECO:0000256" key="2">
    <source>
        <dbReference type="ARBA" id="ARBA00023315"/>
    </source>
</evidence>
<dbReference type="PANTHER" id="PTHR43792:SF8">
    <property type="entry name" value="[RIBOSOMAL PROTEIN US5]-ALANINE N-ACETYLTRANSFERASE"/>
    <property type="match status" value="1"/>
</dbReference>
<dbReference type="PROSITE" id="PS51186">
    <property type="entry name" value="GNAT"/>
    <property type="match status" value="1"/>
</dbReference>
<name>A0ABR8T262_9BACL</name>
<evidence type="ECO:0000313" key="6">
    <source>
        <dbReference type="Proteomes" id="UP000608071"/>
    </source>
</evidence>
<evidence type="ECO:0000256" key="3">
    <source>
        <dbReference type="ARBA" id="ARBA00038502"/>
    </source>
</evidence>
<proteinExistence type="inferred from homology"/>
<accession>A0ABR8T262</accession>
<dbReference type="PANTHER" id="PTHR43792">
    <property type="entry name" value="GNAT FAMILY, PUTATIVE (AFU_ORTHOLOGUE AFUA_3G00765)-RELATED-RELATED"/>
    <property type="match status" value="1"/>
</dbReference>
<sequence>MFTKLALRQGLPVLTSERLRMRALAPEDDEVIFQFLNDSEVIQYLNRVNLPTKIRARRIMKEMRISGAKLESIHYGICLQESGHLIGVISFQQWKESQKHAQIGYMFDRAYWGQGYAAEALERLIRFGFEELDFTRLEARCHEQNGRSQKLLMRSGFTHKKTQQHFSLLQMQKQDILVYETDKEQYRHNRRGYHESGKLV</sequence>
<dbReference type="Proteomes" id="UP000608071">
    <property type="component" value="Unassembled WGS sequence"/>
</dbReference>
<gene>
    <name evidence="5" type="ORF">H9647_16655</name>
</gene>
<keyword evidence="2" id="KW-0012">Acyltransferase</keyword>
<evidence type="ECO:0000256" key="1">
    <source>
        <dbReference type="ARBA" id="ARBA00022679"/>
    </source>
</evidence>